<dbReference type="PANTHER" id="PTHR41294:SF1">
    <property type="entry name" value="CADMIUM-INDUCED PROTEIN CADI"/>
    <property type="match status" value="1"/>
</dbReference>
<dbReference type="EMBL" id="JALNMH010000006">
    <property type="protein sequence ID" value="MCK7593740.1"/>
    <property type="molecule type" value="Genomic_DNA"/>
</dbReference>
<gene>
    <name evidence="2" type="ORF">M0G41_08665</name>
</gene>
<organism evidence="2 3">
    <name type="scientific">Pseudomarimonas salicorniae</name>
    <dbReference type="NCBI Taxonomy" id="2933270"/>
    <lineage>
        <taxon>Bacteria</taxon>
        <taxon>Pseudomonadati</taxon>
        <taxon>Pseudomonadota</taxon>
        <taxon>Gammaproteobacteria</taxon>
        <taxon>Lysobacterales</taxon>
        <taxon>Lysobacteraceae</taxon>
        <taxon>Pseudomarimonas</taxon>
    </lineage>
</organism>
<evidence type="ECO:0000313" key="3">
    <source>
        <dbReference type="Proteomes" id="UP001431449"/>
    </source>
</evidence>
<evidence type="ECO:0000259" key="1">
    <source>
        <dbReference type="PROSITE" id="PS51819"/>
    </source>
</evidence>
<dbReference type="InterPro" id="IPR052393">
    <property type="entry name" value="Cadmium-induced_rsp"/>
</dbReference>
<name>A0ABT0GGS2_9GAMM</name>
<protein>
    <submittedName>
        <fullName evidence="2">VOC family protein</fullName>
    </submittedName>
</protein>
<reference evidence="2" key="1">
    <citation type="submission" date="2022-04" db="EMBL/GenBank/DDBJ databases">
        <title>Lysobacter sp. CAU 1642 isolated from sea sand.</title>
        <authorList>
            <person name="Kim W."/>
        </authorList>
    </citation>
    <scope>NUCLEOTIDE SEQUENCE</scope>
    <source>
        <strain evidence="2">CAU 1642</strain>
    </source>
</reference>
<feature type="domain" description="VOC" evidence="1">
    <location>
        <begin position="2"/>
        <end position="116"/>
    </location>
</feature>
<comment type="caution">
    <text evidence="2">The sequence shown here is derived from an EMBL/GenBank/DDBJ whole genome shotgun (WGS) entry which is preliminary data.</text>
</comment>
<evidence type="ECO:0000313" key="2">
    <source>
        <dbReference type="EMBL" id="MCK7593740.1"/>
    </source>
</evidence>
<dbReference type="Gene3D" id="3.10.180.10">
    <property type="entry name" value="2,3-Dihydroxybiphenyl 1,2-Dioxygenase, domain 1"/>
    <property type="match status" value="1"/>
</dbReference>
<dbReference type="InterPro" id="IPR037523">
    <property type="entry name" value="VOC_core"/>
</dbReference>
<dbReference type="SUPFAM" id="SSF54593">
    <property type="entry name" value="Glyoxalase/Bleomycin resistance protein/Dihydroxybiphenyl dioxygenase"/>
    <property type="match status" value="1"/>
</dbReference>
<dbReference type="PANTHER" id="PTHR41294">
    <property type="entry name" value="CADMIUM-INDUCED PROTEIN CADI"/>
    <property type="match status" value="1"/>
</dbReference>
<keyword evidence="3" id="KW-1185">Reference proteome</keyword>
<dbReference type="PROSITE" id="PS51819">
    <property type="entry name" value="VOC"/>
    <property type="match status" value="1"/>
</dbReference>
<dbReference type="InterPro" id="IPR004360">
    <property type="entry name" value="Glyas_Fos-R_dOase_dom"/>
</dbReference>
<proteinExistence type="predicted"/>
<dbReference type="InterPro" id="IPR029068">
    <property type="entry name" value="Glyas_Bleomycin-R_OHBP_Dase"/>
</dbReference>
<dbReference type="RefSeq" id="WP_248207952.1">
    <property type="nucleotide sequence ID" value="NZ_JALNMH010000006.1"/>
</dbReference>
<dbReference type="Pfam" id="PF00903">
    <property type="entry name" value="Glyoxalase"/>
    <property type="match status" value="1"/>
</dbReference>
<sequence length="163" mass="17671">MNRFHVHLNVNDLDASIRFYTQLFASEPSVRKDDYAKWMLDDPRLNFAISNTGRAPGIDHLGFQADAGEGLQELGRRLDAAGGSVLPEVGATCCYARSDKFWTEDPQGTKWETFHTFGESTRYHGGSGACDSGAAACSPSPVEQPAVQQPAVAERCAPRSGCC</sequence>
<dbReference type="NCBIfam" id="NF041414">
    <property type="entry name" value="ArsI_CadI_VOC"/>
    <property type="match status" value="1"/>
</dbReference>
<dbReference type="Proteomes" id="UP001431449">
    <property type="component" value="Unassembled WGS sequence"/>
</dbReference>
<accession>A0ABT0GGS2</accession>
<dbReference type="InterPro" id="IPR049789">
    <property type="entry name" value="ArsI/CadI-like"/>
</dbReference>